<dbReference type="EMBL" id="JAUSVX010000005">
    <property type="protein sequence ID" value="MDQ0470053.1"/>
    <property type="molecule type" value="Genomic_DNA"/>
</dbReference>
<evidence type="ECO:0000313" key="1">
    <source>
        <dbReference type="EMBL" id="MDQ0470053.1"/>
    </source>
</evidence>
<accession>A0ABU0J9E8</accession>
<protein>
    <recommendedName>
        <fullName evidence="3">DUF3396 domain-containing protein</fullName>
    </recommendedName>
</protein>
<organism evidence="1 2">
    <name type="scientific">Labrys wisconsinensis</name>
    <dbReference type="NCBI Taxonomy" id="425677"/>
    <lineage>
        <taxon>Bacteria</taxon>
        <taxon>Pseudomonadati</taxon>
        <taxon>Pseudomonadota</taxon>
        <taxon>Alphaproteobacteria</taxon>
        <taxon>Hyphomicrobiales</taxon>
        <taxon>Xanthobacteraceae</taxon>
        <taxon>Labrys</taxon>
    </lineage>
</organism>
<gene>
    <name evidence="1" type="ORF">QO011_003069</name>
</gene>
<dbReference type="RefSeq" id="WP_307273490.1">
    <property type="nucleotide sequence ID" value="NZ_JAUSVX010000005.1"/>
</dbReference>
<evidence type="ECO:0000313" key="2">
    <source>
        <dbReference type="Proteomes" id="UP001242480"/>
    </source>
</evidence>
<reference evidence="1 2" key="1">
    <citation type="submission" date="2023-07" db="EMBL/GenBank/DDBJ databases">
        <title>Genomic Encyclopedia of Type Strains, Phase IV (KMG-IV): sequencing the most valuable type-strain genomes for metagenomic binning, comparative biology and taxonomic classification.</title>
        <authorList>
            <person name="Goeker M."/>
        </authorList>
    </citation>
    <scope>NUCLEOTIDE SEQUENCE [LARGE SCALE GENOMIC DNA]</scope>
    <source>
        <strain evidence="1 2">DSM 19619</strain>
    </source>
</reference>
<comment type="caution">
    <text evidence="1">The sequence shown here is derived from an EMBL/GenBank/DDBJ whole genome shotgun (WGS) entry which is preliminary data.</text>
</comment>
<sequence>MTIKPELAELDKIVVEKNGWAKLRLGAALLLKFPESSAPARRRGFADCMRDYLEEMSETGLCTQTGSRLSRASKAKALDYIERKVDDDPDKDFEIGIVSELDDPGHPEATGVRVGGFVATRTEEQSSRSRTLHIDDQPVAVGLTSGAGMLGTIAFYNHAAWLVERQADYLVRLVLGWCNRLKPLQGHFGLGVQSQVYGMNYPTGAVEAFPLIRRYPGLTYGSDNLLNLQRNDALLTDPASDGIWDINWLTAISDYYVQRSGALRQALADPGEAVTVHRYDGGVVLQAGDSPQSGDLDRNLIPPAYVEVERMIQSVRFTKITSPFIACPPSVDALEVSHDYVDRFRRYL</sequence>
<evidence type="ECO:0008006" key="3">
    <source>
        <dbReference type="Google" id="ProtNLM"/>
    </source>
</evidence>
<dbReference type="Proteomes" id="UP001242480">
    <property type="component" value="Unassembled WGS sequence"/>
</dbReference>
<dbReference type="InterPro" id="IPR021815">
    <property type="entry name" value="TsiV"/>
</dbReference>
<keyword evidence="2" id="KW-1185">Reference proteome</keyword>
<dbReference type="Pfam" id="PF11876">
    <property type="entry name" value="TsiV"/>
    <property type="match status" value="1"/>
</dbReference>
<proteinExistence type="predicted"/>
<name>A0ABU0J9E8_9HYPH</name>